<gene>
    <name evidence="2" type="primary">REX1BD</name>
</gene>
<evidence type="ECO:0000313" key="3">
    <source>
        <dbReference type="Proteomes" id="UP000472268"/>
    </source>
</evidence>
<reference evidence="2 3" key="1">
    <citation type="submission" date="2019-05" db="EMBL/GenBank/DDBJ databases">
        <title>A Chromosome-scale Meerkat (S. suricatta) Genome Assembly.</title>
        <authorList>
            <person name="Dudchenko O."/>
            <person name="Lieberman Aiden E."/>
            <person name="Tung J."/>
            <person name="Barreiro L.B."/>
            <person name="Clutton-Brock T.H."/>
        </authorList>
    </citation>
    <scope>NUCLEOTIDE SEQUENCE [LARGE SCALE GENOMIC DNA]</scope>
</reference>
<feature type="region of interest" description="Disordered" evidence="1">
    <location>
        <begin position="64"/>
        <end position="121"/>
    </location>
</feature>
<evidence type="ECO:0000313" key="2">
    <source>
        <dbReference type="Ensembl" id="ENSSSUP00005008458.1"/>
    </source>
</evidence>
<dbReference type="Ensembl" id="ENSSSUT00005009748.1">
    <property type="protein sequence ID" value="ENSSSUP00005008458.1"/>
    <property type="gene ID" value="ENSSSUG00005005496.1"/>
</dbReference>
<reference evidence="2" key="3">
    <citation type="submission" date="2025-09" db="UniProtKB">
        <authorList>
            <consortium name="Ensembl"/>
        </authorList>
    </citation>
    <scope>IDENTIFICATION</scope>
</reference>
<reference evidence="2" key="2">
    <citation type="submission" date="2025-08" db="UniProtKB">
        <authorList>
            <consortium name="Ensembl"/>
        </authorList>
    </citation>
    <scope>IDENTIFICATION</scope>
</reference>
<proteinExistence type="predicted"/>
<dbReference type="AlphaFoldDB" id="A0A673T9A3"/>
<accession>A0A673T9A3</accession>
<evidence type="ECO:0000256" key="1">
    <source>
        <dbReference type="SAM" id="MobiDB-lite"/>
    </source>
</evidence>
<dbReference type="OMA" id="VQGLRAW"/>
<keyword evidence="3" id="KW-1185">Reference proteome</keyword>
<dbReference type="PANTHER" id="PTHR28309">
    <property type="entry name" value="REQUIRED FOR EXCISION 1-B DOMAIN-CONTAINING PROTEIN"/>
    <property type="match status" value="1"/>
</dbReference>
<dbReference type="Pfam" id="PF14966">
    <property type="entry name" value="DNA_repr_REX1B"/>
    <property type="match status" value="1"/>
</dbReference>
<protein>
    <submittedName>
        <fullName evidence="2">Required for excision 1-B domain containing</fullName>
    </submittedName>
</protein>
<dbReference type="Proteomes" id="UP000472268">
    <property type="component" value="Chromosome 12"/>
</dbReference>
<dbReference type="PANTHER" id="PTHR28309:SF1">
    <property type="entry name" value="REQUIRED FOR EXCISION 1-B DOMAIN-CONTAINING PROTEIN"/>
    <property type="match status" value="1"/>
</dbReference>
<organism evidence="2 3">
    <name type="scientific">Suricata suricatta</name>
    <name type="common">Meerkat</name>
    <dbReference type="NCBI Taxonomy" id="37032"/>
    <lineage>
        <taxon>Eukaryota</taxon>
        <taxon>Metazoa</taxon>
        <taxon>Chordata</taxon>
        <taxon>Craniata</taxon>
        <taxon>Vertebrata</taxon>
        <taxon>Euteleostomi</taxon>
        <taxon>Mammalia</taxon>
        <taxon>Eutheria</taxon>
        <taxon>Laurasiatheria</taxon>
        <taxon>Carnivora</taxon>
        <taxon>Feliformia</taxon>
        <taxon>Herpestidae</taxon>
        <taxon>Suricata</taxon>
    </lineage>
</organism>
<name>A0A673T9A3_SURSU</name>
<dbReference type="InterPro" id="IPR039491">
    <property type="entry name" value="REX1-B"/>
</dbReference>
<sequence length="270" mass="29712">MYTNKPRDGLVTDLYIQVQMIEIRSSTETSRGDGWRVQGLRLVFPFRSFSGSPGFRFGWPQAGMRRPPGLQGAPGAAEQPNPGQGRGCAVMITAKTSADSADPSAPGTAVATGVPEREEPSWPWKDASIRALVQRIHQLQAERAQAFRRLEEGHLQYLRSGPSYDFPSYRSTVHEVTQAFAAASREVLAVEAELAGPRGQPLLASHVRSLQQLEQTRLATVALLQLMGTPELTGQEDTVEMHQLKMKVIKTMEAISEVLQDLRFDAESAE</sequence>